<dbReference type="OrthoDB" id="1114031at2"/>
<comment type="caution">
    <text evidence="1">The sequence shown here is derived from an EMBL/GenBank/DDBJ whole genome shotgun (WGS) entry which is preliminary data.</text>
</comment>
<organism evidence="1 2">
    <name type="scientific">Flavobacterium psychrotolerans</name>
    <dbReference type="NCBI Taxonomy" id="2169410"/>
    <lineage>
        <taxon>Bacteria</taxon>
        <taxon>Pseudomonadati</taxon>
        <taxon>Bacteroidota</taxon>
        <taxon>Flavobacteriia</taxon>
        <taxon>Flavobacteriales</taxon>
        <taxon>Flavobacteriaceae</taxon>
        <taxon>Flavobacterium</taxon>
    </lineage>
</organism>
<dbReference type="PROSITE" id="PS51257">
    <property type="entry name" value="PROKAR_LIPOPROTEIN"/>
    <property type="match status" value="1"/>
</dbReference>
<gene>
    <name evidence="1" type="ORF">DB895_03590</name>
</gene>
<reference evidence="1 2" key="1">
    <citation type="submission" date="2018-04" db="EMBL/GenBank/DDBJ databases">
        <title>Flavobacterium sp. nov., isolated from glacier ice.</title>
        <authorList>
            <person name="Liu Q."/>
            <person name="Xin Y.-H."/>
        </authorList>
    </citation>
    <scope>NUCLEOTIDE SEQUENCE [LARGE SCALE GENOMIC DNA]</scope>
    <source>
        <strain evidence="1 2">RB1R5</strain>
    </source>
</reference>
<keyword evidence="2" id="KW-1185">Reference proteome</keyword>
<dbReference type="EMBL" id="QCZI01000003">
    <property type="protein sequence ID" value="PWA06511.1"/>
    <property type="molecule type" value="Genomic_DNA"/>
</dbReference>
<dbReference type="Proteomes" id="UP000245449">
    <property type="component" value="Unassembled WGS sequence"/>
</dbReference>
<name>A0A2U1JMW7_9FLAO</name>
<protein>
    <recommendedName>
        <fullName evidence="3">Lipoprotein</fullName>
    </recommendedName>
</protein>
<evidence type="ECO:0008006" key="3">
    <source>
        <dbReference type="Google" id="ProtNLM"/>
    </source>
</evidence>
<sequence length="275" mass="29754">MKTKILMLGMILSVLSISCTKDDNSQVDTPISATDITANAKIDDVSDDVLQVVESQSNEVASAGRMSSPSENALGSGTIEITTDKTGNTWTRTINFGTSYTLYNGNIVSGKIIVSFTYDGLNSNTRTINYKFENFYHNNRHIEGNRTVVKTTLSNGHPQATIDLNMTVTTPEGGVFTRIGTRVREFTSGYGDTILLNNEFSITGNWTTTLPSGIIHTTTITSAVIVKMNCPHIVSGIVKFVRTKSTAVLDYGNGDCDEKATMTIDGVARNITLGK</sequence>
<evidence type="ECO:0000313" key="1">
    <source>
        <dbReference type="EMBL" id="PWA06511.1"/>
    </source>
</evidence>
<proteinExistence type="predicted"/>
<evidence type="ECO:0000313" key="2">
    <source>
        <dbReference type="Proteomes" id="UP000245449"/>
    </source>
</evidence>
<dbReference type="AlphaFoldDB" id="A0A2U1JMW7"/>
<accession>A0A2U1JMW7</accession>
<dbReference type="RefSeq" id="WP_116723984.1">
    <property type="nucleotide sequence ID" value="NZ_QCZI01000003.1"/>
</dbReference>